<dbReference type="AlphaFoldDB" id="A0A5C5VCF7"/>
<evidence type="ECO:0000313" key="2">
    <source>
        <dbReference type="EMBL" id="TWT35295.1"/>
    </source>
</evidence>
<dbReference type="InterPro" id="IPR055151">
    <property type="entry name" value="GH113"/>
</dbReference>
<dbReference type="Gene3D" id="3.20.20.80">
    <property type="entry name" value="Glycosidases"/>
    <property type="match status" value="1"/>
</dbReference>
<protein>
    <recommendedName>
        <fullName evidence="4">Glycosyl hydrolase family 53</fullName>
    </recommendedName>
</protein>
<organism evidence="2 3">
    <name type="scientific">Posidoniimonas corsicana</name>
    <dbReference type="NCBI Taxonomy" id="1938618"/>
    <lineage>
        <taxon>Bacteria</taxon>
        <taxon>Pseudomonadati</taxon>
        <taxon>Planctomycetota</taxon>
        <taxon>Planctomycetia</taxon>
        <taxon>Pirellulales</taxon>
        <taxon>Lacipirellulaceae</taxon>
        <taxon>Posidoniimonas</taxon>
    </lineage>
</organism>
<dbReference type="InterPro" id="IPR017853">
    <property type="entry name" value="GH"/>
</dbReference>
<feature type="chain" id="PRO_5022755666" description="Glycosyl hydrolase family 53" evidence="1">
    <location>
        <begin position="28"/>
        <end position="407"/>
    </location>
</feature>
<sequence length="407" mass="46438" precursor="true">MPPRVATWRWSALLLGVSLLAGRPVLADEPAQLGFVRGYSWGWNAVRGDYASDAAQASMAKLAETGVDHVCIAFAAEMPTAQTPRILWGDQNPRMVSNDEVRAAIRLARRHNLKVILKPTVNPADGVWRAWIKFFRPATDEETAAGHAGVADPWASEESFRKGEVVDTQRWDQWWDDYRRFLEHYARIAADERVEAFCVGCEMSSTEGFETRWRATIEGIRRIYGGVLTYNCNHGRESTINWWDQLDLIGVSGYYPIPPRSGESLEQALATVTPKEQMVAELADVRHELRAVSERWGKPILFIETGVTNVRGAARRPWSHAYSMPAFPISDEEQARYYEAMFETFWQEPWFHGFCWWDWPARLYPAERASRIRSFCVYGRPAAGILRDWYTSRERPVLDAGPSSSTE</sequence>
<evidence type="ECO:0000313" key="3">
    <source>
        <dbReference type="Proteomes" id="UP000316714"/>
    </source>
</evidence>
<dbReference type="RefSeq" id="WP_146561354.1">
    <property type="nucleotide sequence ID" value="NZ_SIHJ01000001.1"/>
</dbReference>
<dbReference type="EMBL" id="SIHJ01000001">
    <property type="protein sequence ID" value="TWT35295.1"/>
    <property type="molecule type" value="Genomic_DNA"/>
</dbReference>
<evidence type="ECO:0008006" key="4">
    <source>
        <dbReference type="Google" id="ProtNLM"/>
    </source>
</evidence>
<name>A0A5C5VCF7_9BACT</name>
<dbReference type="OrthoDB" id="246342at2"/>
<keyword evidence="1" id="KW-0732">Signal</keyword>
<evidence type="ECO:0000256" key="1">
    <source>
        <dbReference type="SAM" id="SignalP"/>
    </source>
</evidence>
<feature type="signal peptide" evidence="1">
    <location>
        <begin position="1"/>
        <end position="27"/>
    </location>
</feature>
<gene>
    <name evidence="2" type="ORF">KOR34_01830</name>
</gene>
<dbReference type="CDD" id="cd19608">
    <property type="entry name" value="GH113_mannanase-like"/>
    <property type="match status" value="1"/>
</dbReference>
<dbReference type="Pfam" id="PF22612">
    <property type="entry name" value="GH113"/>
    <property type="match status" value="2"/>
</dbReference>
<reference evidence="2 3" key="1">
    <citation type="submission" date="2019-02" db="EMBL/GenBank/DDBJ databases">
        <title>Deep-cultivation of Planctomycetes and their phenomic and genomic characterization uncovers novel biology.</title>
        <authorList>
            <person name="Wiegand S."/>
            <person name="Jogler M."/>
            <person name="Boedeker C."/>
            <person name="Pinto D."/>
            <person name="Vollmers J."/>
            <person name="Rivas-Marin E."/>
            <person name="Kohn T."/>
            <person name="Peeters S.H."/>
            <person name="Heuer A."/>
            <person name="Rast P."/>
            <person name="Oberbeckmann S."/>
            <person name="Bunk B."/>
            <person name="Jeske O."/>
            <person name="Meyerdierks A."/>
            <person name="Storesund J.E."/>
            <person name="Kallscheuer N."/>
            <person name="Luecker S."/>
            <person name="Lage O.M."/>
            <person name="Pohl T."/>
            <person name="Merkel B.J."/>
            <person name="Hornburger P."/>
            <person name="Mueller R.-W."/>
            <person name="Bruemmer F."/>
            <person name="Labrenz M."/>
            <person name="Spormann A.M."/>
            <person name="Op Den Camp H."/>
            <person name="Overmann J."/>
            <person name="Amann R."/>
            <person name="Jetten M.S.M."/>
            <person name="Mascher T."/>
            <person name="Medema M.H."/>
            <person name="Devos D.P."/>
            <person name="Kaster A.-K."/>
            <person name="Ovreas L."/>
            <person name="Rohde M."/>
            <person name="Galperin M.Y."/>
            <person name="Jogler C."/>
        </authorList>
    </citation>
    <scope>NUCLEOTIDE SEQUENCE [LARGE SCALE GENOMIC DNA]</scope>
    <source>
        <strain evidence="2 3">KOR34</strain>
    </source>
</reference>
<accession>A0A5C5VCF7</accession>
<keyword evidence="3" id="KW-1185">Reference proteome</keyword>
<dbReference type="SUPFAM" id="SSF51445">
    <property type="entry name" value="(Trans)glycosidases"/>
    <property type="match status" value="1"/>
</dbReference>
<proteinExistence type="predicted"/>
<dbReference type="Proteomes" id="UP000316714">
    <property type="component" value="Unassembled WGS sequence"/>
</dbReference>
<comment type="caution">
    <text evidence="2">The sequence shown here is derived from an EMBL/GenBank/DDBJ whole genome shotgun (WGS) entry which is preliminary data.</text>
</comment>